<evidence type="ECO:0000313" key="2">
    <source>
        <dbReference type="EMBL" id="KAF6235119.1"/>
    </source>
</evidence>
<feature type="region of interest" description="Disordered" evidence="1">
    <location>
        <begin position="173"/>
        <end position="230"/>
    </location>
</feature>
<organism evidence="2 3">
    <name type="scientific">Letharia columbiana</name>
    <dbReference type="NCBI Taxonomy" id="112416"/>
    <lineage>
        <taxon>Eukaryota</taxon>
        <taxon>Fungi</taxon>
        <taxon>Dikarya</taxon>
        <taxon>Ascomycota</taxon>
        <taxon>Pezizomycotina</taxon>
        <taxon>Lecanoromycetes</taxon>
        <taxon>OSLEUM clade</taxon>
        <taxon>Lecanoromycetidae</taxon>
        <taxon>Lecanorales</taxon>
        <taxon>Lecanorineae</taxon>
        <taxon>Parmeliaceae</taxon>
        <taxon>Letharia</taxon>
    </lineage>
</organism>
<feature type="compositionally biased region" description="Low complexity" evidence="1">
    <location>
        <begin position="101"/>
        <end position="112"/>
    </location>
</feature>
<protein>
    <submittedName>
        <fullName evidence="2">Uncharacterized protein</fullName>
    </submittedName>
</protein>
<accession>A0A8H6L4F1</accession>
<dbReference type="GeneID" id="59288406"/>
<sequence length="230" mass="25053">MTPHQWEENRRQAVYTSLFDNLLYTHTKTLHRSQIQPSGTVKSGLSKSSNSTSIVSATHRPHPSNTLLKSNLPKPQKPFPSSNPSPTHHDAAYPSIQPKASQPSPIPQITTTSPPPPTTAPPNPQSERSNARTPTSSPPYPTPASKNPSTTSPLPLDHDDPITIERTLPFFNTAGSIRPSEPARPNHLPSPRQTNLSTPSRITSQRSPTPIARREAPLRCTIHTGDVAHS</sequence>
<reference evidence="2 3" key="1">
    <citation type="journal article" date="2020" name="Genomics">
        <title>Complete, high-quality genomes from long-read metagenomic sequencing of two wolf lichen thalli reveals enigmatic genome architecture.</title>
        <authorList>
            <person name="McKenzie S.K."/>
            <person name="Walston R.F."/>
            <person name="Allen J.L."/>
        </authorList>
    </citation>
    <scope>NUCLEOTIDE SEQUENCE [LARGE SCALE GENOMIC DNA]</scope>
    <source>
        <strain evidence="2">WasteWater2</strain>
    </source>
</reference>
<dbReference type="EMBL" id="JACCJC010000026">
    <property type="protein sequence ID" value="KAF6235119.1"/>
    <property type="molecule type" value="Genomic_DNA"/>
</dbReference>
<evidence type="ECO:0000256" key="1">
    <source>
        <dbReference type="SAM" id="MobiDB-lite"/>
    </source>
</evidence>
<proteinExistence type="predicted"/>
<gene>
    <name evidence="2" type="ORF">HO173_006746</name>
</gene>
<keyword evidence="3" id="KW-1185">Reference proteome</keyword>
<feature type="compositionally biased region" description="Polar residues" evidence="1">
    <location>
        <begin position="191"/>
        <end position="208"/>
    </location>
</feature>
<feature type="compositionally biased region" description="Pro residues" evidence="1">
    <location>
        <begin position="113"/>
        <end position="124"/>
    </location>
</feature>
<feature type="compositionally biased region" description="Low complexity" evidence="1">
    <location>
        <begin position="43"/>
        <end position="53"/>
    </location>
</feature>
<evidence type="ECO:0000313" key="3">
    <source>
        <dbReference type="Proteomes" id="UP000578531"/>
    </source>
</evidence>
<dbReference type="AlphaFoldDB" id="A0A8H6L4F1"/>
<comment type="caution">
    <text evidence="2">The sequence shown here is derived from an EMBL/GenBank/DDBJ whole genome shotgun (WGS) entry which is preliminary data.</text>
</comment>
<dbReference type="Proteomes" id="UP000578531">
    <property type="component" value="Unassembled WGS sequence"/>
</dbReference>
<name>A0A8H6L4F1_9LECA</name>
<dbReference type="RefSeq" id="XP_037164497.1">
    <property type="nucleotide sequence ID" value="XM_037308654.1"/>
</dbReference>
<feature type="region of interest" description="Disordered" evidence="1">
    <location>
        <begin position="33"/>
        <end position="161"/>
    </location>
</feature>